<dbReference type="SMART" id="SM00530">
    <property type="entry name" value="HTH_XRE"/>
    <property type="match status" value="1"/>
</dbReference>
<organism evidence="2 3">
    <name type="scientific">Plantactinospora endophytica</name>
    <dbReference type="NCBI Taxonomy" id="673535"/>
    <lineage>
        <taxon>Bacteria</taxon>
        <taxon>Bacillati</taxon>
        <taxon>Actinomycetota</taxon>
        <taxon>Actinomycetes</taxon>
        <taxon>Micromonosporales</taxon>
        <taxon>Micromonosporaceae</taxon>
        <taxon>Plantactinospora</taxon>
    </lineage>
</organism>
<dbReference type="CDD" id="cd00093">
    <property type="entry name" value="HTH_XRE"/>
    <property type="match status" value="1"/>
</dbReference>
<evidence type="ECO:0000313" key="2">
    <source>
        <dbReference type="EMBL" id="GIG88729.1"/>
    </source>
</evidence>
<keyword evidence="3" id="KW-1185">Reference proteome</keyword>
<name>A0ABQ4E1Y7_9ACTN</name>
<dbReference type="Gene3D" id="1.10.260.40">
    <property type="entry name" value="lambda repressor-like DNA-binding domains"/>
    <property type="match status" value="1"/>
</dbReference>
<dbReference type="Pfam" id="PF01381">
    <property type="entry name" value="HTH_3"/>
    <property type="match status" value="1"/>
</dbReference>
<gene>
    <name evidence="2" type="ORF">Pen02_36650</name>
</gene>
<dbReference type="PROSITE" id="PS50943">
    <property type="entry name" value="HTH_CROC1"/>
    <property type="match status" value="1"/>
</dbReference>
<sequence length="427" mass="47187">MASKRKRLAQRRKIVGHTQESLAHKLEVDRTTVVRWERGETEPQPWFRQRLAAALDVSLTELEDLISDAVHAVPDKIPPVASGVTVEIDEGGATLDRRRFTVNTALAALGIAAPLPDWLTSPDVPARIGSDHLRMITAIIDRFEQGDAAIGGDLFCDMAITVHAQICSWLRHSAYSRTVGDGLQNAVGDLEAWIGWLALDAERRDVSRRYLHEAILRARVRDDPRLEVRAMASLALLLVREPDPHESRQCAEAAHRIAASWATPRLATLLHLRTARACAAAGDVSGFSSALARARTEMDRGSSEEDPSYIRFVTPLELTGIEGLSHLALGRPDRAVSAFRRIVDTPDPTYRRNHGYYTLKLADAYHRRGDISGASETALAALPLTDGLRSRRVTEIFRTLRTELGAHVSRVSRAAEFTAAYDRAVRS</sequence>
<accession>A0ABQ4E1Y7</accession>
<dbReference type="RefSeq" id="WP_203867219.1">
    <property type="nucleotide sequence ID" value="NZ_BONW01000016.1"/>
</dbReference>
<proteinExistence type="predicted"/>
<dbReference type="InterPro" id="IPR001387">
    <property type="entry name" value="Cro/C1-type_HTH"/>
</dbReference>
<evidence type="ECO:0000259" key="1">
    <source>
        <dbReference type="PROSITE" id="PS50943"/>
    </source>
</evidence>
<evidence type="ECO:0000313" key="3">
    <source>
        <dbReference type="Proteomes" id="UP000646749"/>
    </source>
</evidence>
<dbReference type="SUPFAM" id="SSF47413">
    <property type="entry name" value="lambda repressor-like DNA-binding domains"/>
    <property type="match status" value="1"/>
</dbReference>
<dbReference type="InterPro" id="IPR010982">
    <property type="entry name" value="Lambda_DNA-bd_dom_sf"/>
</dbReference>
<comment type="caution">
    <text evidence="2">The sequence shown here is derived from an EMBL/GenBank/DDBJ whole genome shotgun (WGS) entry which is preliminary data.</text>
</comment>
<dbReference type="Gene3D" id="1.25.40.10">
    <property type="entry name" value="Tetratricopeptide repeat domain"/>
    <property type="match status" value="1"/>
</dbReference>
<dbReference type="Proteomes" id="UP000646749">
    <property type="component" value="Unassembled WGS sequence"/>
</dbReference>
<dbReference type="SUPFAM" id="SSF48452">
    <property type="entry name" value="TPR-like"/>
    <property type="match status" value="1"/>
</dbReference>
<feature type="domain" description="HTH cro/C1-type" evidence="1">
    <location>
        <begin position="8"/>
        <end position="62"/>
    </location>
</feature>
<dbReference type="InterPro" id="IPR011990">
    <property type="entry name" value="TPR-like_helical_dom_sf"/>
</dbReference>
<dbReference type="EMBL" id="BONW01000016">
    <property type="protein sequence ID" value="GIG88729.1"/>
    <property type="molecule type" value="Genomic_DNA"/>
</dbReference>
<protein>
    <recommendedName>
        <fullName evidence="1">HTH cro/C1-type domain-containing protein</fullName>
    </recommendedName>
</protein>
<reference evidence="2 3" key="1">
    <citation type="submission" date="2021-01" db="EMBL/GenBank/DDBJ databases">
        <title>Whole genome shotgun sequence of Plantactinospora endophytica NBRC 110450.</title>
        <authorList>
            <person name="Komaki H."/>
            <person name="Tamura T."/>
        </authorList>
    </citation>
    <scope>NUCLEOTIDE SEQUENCE [LARGE SCALE GENOMIC DNA]</scope>
    <source>
        <strain evidence="2 3">NBRC 110450</strain>
    </source>
</reference>